<evidence type="ECO:0000256" key="8">
    <source>
        <dbReference type="ARBA" id="ARBA00023136"/>
    </source>
</evidence>
<keyword evidence="4" id="KW-0812">Transmembrane</keyword>
<keyword evidence="5" id="KW-0999">Mitochondrion inner membrane</keyword>
<dbReference type="PANTHER" id="PTHR34372:SF7">
    <property type="entry name" value="CYTOCHROME C OXIDASE SUBUNIT 5C"/>
    <property type="match status" value="1"/>
</dbReference>
<feature type="compositionally biased region" description="Low complexity" evidence="9">
    <location>
        <begin position="1"/>
        <end position="16"/>
    </location>
</feature>
<keyword evidence="7" id="KW-0496">Mitochondrion</keyword>
<keyword evidence="8" id="KW-0472">Membrane</keyword>
<comment type="function">
    <text evidence="1">This protein is one of the nuclear-coded polypeptide chains of cytochrome c oxidase, the terminal oxidase in mitochondrial electron transport.</text>
</comment>
<feature type="region of interest" description="Disordered" evidence="9">
    <location>
        <begin position="1"/>
        <end position="21"/>
    </location>
</feature>
<accession>A0AAD8SRL9</accession>
<evidence type="ECO:0000256" key="9">
    <source>
        <dbReference type="SAM" id="MobiDB-lite"/>
    </source>
</evidence>
<comment type="subcellular location">
    <subcellularLocation>
        <location evidence="2">Mitochondrion inner membrane</location>
    </subcellularLocation>
</comment>
<evidence type="ECO:0000256" key="2">
    <source>
        <dbReference type="ARBA" id="ARBA00004273"/>
    </source>
</evidence>
<evidence type="ECO:0000256" key="7">
    <source>
        <dbReference type="ARBA" id="ARBA00023128"/>
    </source>
</evidence>
<gene>
    <name evidence="10" type="ORF">QYE76_050633</name>
</gene>
<proteinExistence type="inferred from homology"/>
<dbReference type="InterPro" id="IPR008432">
    <property type="entry name" value="COX5C"/>
</dbReference>
<evidence type="ECO:0000256" key="3">
    <source>
        <dbReference type="ARBA" id="ARBA00009591"/>
    </source>
</evidence>
<dbReference type="Proteomes" id="UP001231189">
    <property type="component" value="Unassembled WGS sequence"/>
</dbReference>
<evidence type="ECO:0000256" key="5">
    <source>
        <dbReference type="ARBA" id="ARBA00022792"/>
    </source>
</evidence>
<dbReference type="PANTHER" id="PTHR34372">
    <property type="entry name" value="CYTOCHROME C OXIDASE SUBUNIT 5C-2-RELATED"/>
    <property type="match status" value="1"/>
</dbReference>
<keyword evidence="6" id="KW-1133">Transmembrane helix</keyword>
<evidence type="ECO:0000256" key="1">
    <source>
        <dbReference type="ARBA" id="ARBA00002480"/>
    </source>
</evidence>
<evidence type="ECO:0000256" key="4">
    <source>
        <dbReference type="ARBA" id="ARBA00022692"/>
    </source>
</evidence>
<protein>
    <recommendedName>
        <fullName evidence="12">Cytochrome c oxidase subunit 5C</fullName>
    </recommendedName>
</protein>
<dbReference type="AlphaFoldDB" id="A0AAD8SRL9"/>
<sequence>MSTTAHKVATQAAAAAGQRMRGRRPPSVVKEIVYGMSLGLFAGYLWKLHHWSNQRRTREFYSLLDQDMITVVVDEPQPSPLPTVDEPVSWRTATCFAARQRALPCELGPAHGNDSLLSQALPSIFCRALVHDKDVAV</sequence>
<dbReference type="EMBL" id="JAUUTY010000003">
    <property type="protein sequence ID" value="KAK1662474.1"/>
    <property type="molecule type" value="Genomic_DNA"/>
</dbReference>
<comment type="caution">
    <text evidence="10">The sequence shown here is derived from an EMBL/GenBank/DDBJ whole genome shotgun (WGS) entry which is preliminary data.</text>
</comment>
<evidence type="ECO:0000313" key="10">
    <source>
        <dbReference type="EMBL" id="KAK1662474.1"/>
    </source>
</evidence>
<evidence type="ECO:0000256" key="6">
    <source>
        <dbReference type="ARBA" id="ARBA00022989"/>
    </source>
</evidence>
<organism evidence="10 11">
    <name type="scientific">Lolium multiflorum</name>
    <name type="common">Italian ryegrass</name>
    <name type="synonym">Lolium perenne subsp. multiflorum</name>
    <dbReference type="NCBI Taxonomy" id="4521"/>
    <lineage>
        <taxon>Eukaryota</taxon>
        <taxon>Viridiplantae</taxon>
        <taxon>Streptophyta</taxon>
        <taxon>Embryophyta</taxon>
        <taxon>Tracheophyta</taxon>
        <taxon>Spermatophyta</taxon>
        <taxon>Magnoliopsida</taxon>
        <taxon>Liliopsida</taxon>
        <taxon>Poales</taxon>
        <taxon>Poaceae</taxon>
        <taxon>BOP clade</taxon>
        <taxon>Pooideae</taxon>
        <taxon>Poodae</taxon>
        <taxon>Poeae</taxon>
        <taxon>Poeae Chloroplast Group 2 (Poeae type)</taxon>
        <taxon>Loliodinae</taxon>
        <taxon>Loliinae</taxon>
        <taxon>Lolium</taxon>
    </lineage>
</organism>
<evidence type="ECO:0008006" key="12">
    <source>
        <dbReference type="Google" id="ProtNLM"/>
    </source>
</evidence>
<keyword evidence="11" id="KW-1185">Reference proteome</keyword>
<evidence type="ECO:0000313" key="11">
    <source>
        <dbReference type="Proteomes" id="UP001231189"/>
    </source>
</evidence>
<comment type="similarity">
    <text evidence="3">Belongs to the cytochrome c oxidase subunit 5C family.</text>
</comment>
<dbReference type="GO" id="GO:0005743">
    <property type="term" value="C:mitochondrial inner membrane"/>
    <property type="evidence" value="ECO:0007669"/>
    <property type="project" value="UniProtKB-SubCell"/>
</dbReference>
<name>A0AAD8SRL9_LOLMU</name>
<reference evidence="10" key="1">
    <citation type="submission" date="2023-07" db="EMBL/GenBank/DDBJ databases">
        <title>A chromosome-level genome assembly of Lolium multiflorum.</title>
        <authorList>
            <person name="Chen Y."/>
            <person name="Copetti D."/>
            <person name="Kolliker R."/>
            <person name="Studer B."/>
        </authorList>
    </citation>
    <scope>NUCLEOTIDE SEQUENCE</scope>
    <source>
        <strain evidence="10">02402/16</strain>
        <tissue evidence="10">Leaf</tissue>
    </source>
</reference>